<dbReference type="Proteomes" id="UP000011715">
    <property type="component" value="Unassembled WGS sequence"/>
</dbReference>
<reference evidence="4" key="2">
    <citation type="submission" date="2010-05" db="EMBL/GenBank/DDBJ databases">
        <title>The genome sequence of Magnaporthe poae strain ATCC 64411.</title>
        <authorList>
            <person name="Ma L.-J."/>
            <person name="Dead R."/>
            <person name="Young S."/>
            <person name="Zeng Q."/>
            <person name="Koehrsen M."/>
            <person name="Alvarado L."/>
            <person name="Berlin A."/>
            <person name="Chapman S.B."/>
            <person name="Chen Z."/>
            <person name="Freedman E."/>
            <person name="Gellesch M."/>
            <person name="Goldberg J."/>
            <person name="Griggs A."/>
            <person name="Gujja S."/>
            <person name="Heilman E.R."/>
            <person name="Heiman D."/>
            <person name="Hepburn T."/>
            <person name="Howarth C."/>
            <person name="Jen D."/>
            <person name="Larson L."/>
            <person name="Mehta T."/>
            <person name="Neiman D."/>
            <person name="Pearson M."/>
            <person name="Roberts A."/>
            <person name="Saif S."/>
            <person name="Shea T."/>
            <person name="Shenoy N."/>
            <person name="Sisk P."/>
            <person name="Stolte C."/>
            <person name="Sykes S."/>
            <person name="Walk T."/>
            <person name="White J."/>
            <person name="Yandava C."/>
            <person name="Haas B."/>
            <person name="Nusbaum C."/>
            <person name="Birren B."/>
        </authorList>
    </citation>
    <scope>NUCLEOTIDE SEQUENCE [LARGE SCALE GENOMIC DNA]</scope>
    <source>
        <strain evidence="4">ATCC 64411 / 73-15</strain>
    </source>
</reference>
<sequence>MGAVLSSIGSCLTGIVNAIGSIIHAIVAGIVRIFDVLISCITCGYARRGGTRRHTTHRTTRV</sequence>
<dbReference type="EMBL" id="GL876967">
    <property type="protein sequence ID" value="KLU83183.1"/>
    <property type="molecule type" value="Genomic_DNA"/>
</dbReference>
<reference evidence="3" key="5">
    <citation type="submission" date="2015-06" db="UniProtKB">
        <authorList>
            <consortium name="EnsemblFungi"/>
        </authorList>
    </citation>
    <scope>IDENTIFICATION</scope>
    <source>
        <strain evidence="3">ATCC 64411</strain>
    </source>
</reference>
<keyword evidence="1" id="KW-0812">Transmembrane</keyword>
<reference evidence="2" key="1">
    <citation type="submission" date="2010-05" db="EMBL/GenBank/DDBJ databases">
        <title>The Genome Sequence of Magnaporthe poae strain ATCC 64411.</title>
        <authorList>
            <consortium name="The Broad Institute Genome Sequencing Platform"/>
            <consortium name="Broad Institute Genome Sequencing Center for Infectious Disease"/>
            <person name="Ma L.-J."/>
            <person name="Dead R."/>
            <person name="Young S."/>
            <person name="Zeng Q."/>
            <person name="Koehrsen M."/>
            <person name="Alvarado L."/>
            <person name="Berlin A."/>
            <person name="Chapman S.B."/>
            <person name="Chen Z."/>
            <person name="Freedman E."/>
            <person name="Gellesch M."/>
            <person name="Goldberg J."/>
            <person name="Griggs A."/>
            <person name="Gujja S."/>
            <person name="Heilman E.R."/>
            <person name="Heiman D."/>
            <person name="Hepburn T."/>
            <person name="Howarth C."/>
            <person name="Jen D."/>
            <person name="Larson L."/>
            <person name="Mehta T."/>
            <person name="Neiman D."/>
            <person name="Pearson M."/>
            <person name="Roberts A."/>
            <person name="Saif S."/>
            <person name="Shea T."/>
            <person name="Shenoy N."/>
            <person name="Sisk P."/>
            <person name="Stolte C."/>
            <person name="Sykes S."/>
            <person name="Walk T."/>
            <person name="White J."/>
            <person name="Yandava C."/>
            <person name="Haas B."/>
            <person name="Nusbaum C."/>
            <person name="Birren B."/>
        </authorList>
    </citation>
    <scope>NUCLEOTIDE SEQUENCE</scope>
    <source>
        <strain evidence="2">ATCC 64411</strain>
    </source>
</reference>
<accession>A0A0C4DQV1</accession>
<dbReference type="OrthoDB" id="5230947at2759"/>
<gene>
    <name evidence="2" type="ORF">MAPG_02248</name>
</gene>
<keyword evidence="4" id="KW-1185">Reference proteome</keyword>
<protein>
    <submittedName>
        <fullName evidence="2 3">Uncharacterized protein</fullName>
    </submittedName>
</protein>
<dbReference type="EnsemblFungi" id="MAPG_02248T0">
    <property type="protein sequence ID" value="MAPG_02248T0"/>
    <property type="gene ID" value="MAPG_02248"/>
</dbReference>
<keyword evidence="1" id="KW-1133">Transmembrane helix</keyword>
<name>A0A0C4DQV1_MAGP6</name>
<proteinExistence type="predicted"/>
<evidence type="ECO:0000313" key="2">
    <source>
        <dbReference type="EMBL" id="KLU83183.1"/>
    </source>
</evidence>
<keyword evidence="1" id="KW-0472">Membrane</keyword>
<dbReference type="VEuPathDB" id="FungiDB:MAPG_02248"/>
<reference evidence="3" key="4">
    <citation type="journal article" date="2015" name="G3 (Bethesda)">
        <title>Genome sequences of three phytopathogenic species of the Magnaporthaceae family of fungi.</title>
        <authorList>
            <person name="Okagaki L.H."/>
            <person name="Nunes C.C."/>
            <person name="Sailsbery J."/>
            <person name="Clay B."/>
            <person name="Brown D."/>
            <person name="John T."/>
            <person name="Oh Y."/>
            <person name="Young N."/>
            <person name="Fitzgerald M."/>
            <person name="Haas B.J."/>
            <person name="Zeng Q."/>
            <person name="Young S."/>
            <person name="Adiconis X."/>
            <person name="Fan L."/>
            <person name="Levin J.Z."/>
            <person name="Mitchell T.K."/>
            <person name="Okubara P.A."/>
            <person name="Farman M.L."/>
            <person name="Kohn L.M."/>
            <person name="Birren B."/>
            <person name="Ma L.-J."/>
            <person name="Dean R.A."/>
        </authorList>
    </citation>
    <scope>NUCLEOTIDE SEQUENCE</scope>
    <source>
        <strain evidence="3">ATCC 64411 / 73-15</strain>
    </source>
</reference>
<evidence type="ECO:0000313" key="3">
    <source>
        <dbReference type="EnsemblFungi" id="MAPG_02248T0"/>
    </source>
</evidence>
<evidence type="ECO:0000313" key="4">
    <source>
        <dbReference type="Proteomes" id="UP000011715"/>
    </source>
</evidence>
<reference evidence="2" key="3">
    <citation type="submission" date="2011-03" db="EMBL/GenBank/DDBJ databases">
        <title>Annotation of Magnaporthe poae ATCC 64411.</title>
        <authorList>
            <person name="Ma L.-J."/>
            <person name="Dead R."/>
            <person name="Young S.K."/>
            <person name="Zeng Q."/>
            <person name="Gargeya S."/>
            <person name="Fitzgerald M."/>
            <person name="Haas B."/>
            <person name="Abouelleil A."/>
            <person name="Alvarado L."/>
            <person name="Arachchi H.M."/>
            <person name="Berlin A."/>
            <person name="Brown A."/>
            <person name="Chapman S.B."/>
            <person name="Chen Z."/>
            <person name="Dunbar C."/>
            <person name="Freedman E."/>
            <person name="Gearin G."/>
            <person name="Gellesch M."/>
            <person name="Goldberg J."/>
            <person name="Griggs A."/>
            <person name="Gujja S."/>
            <person name="Heiman D."/>
            <person name="Howarth C."/>
            <person name="Larson L."/>
            <person name="Lui A."/>
            <person name="MacDonald P.J.P."/>
            <person name="Mehta T."/>
            <person name="Montmayeur A."/>
            <person name="Murphy C."/>
            <person name="Neiman D."/>
            <person name="Pearson M."/>
            <person name="Priest M."/>
            <person name="Roberts A."/>
            <person name="Saif S."/>
            <person name="Shea T."/>
            <person name="Shenoy N."/>
            <person name="Sisk P."/>
            <person name="Stolte C."/>
            <person name="Sykes S."/>
            <person name="Yandava C."/>
            <person name="Wortman J."/>
            <person name="Nusbaum C."/>
            <person name="Birren B."/>
        </authorList>
    </citation>
    <scope>NUCLEOTIDE SEQUENCE</scope>
    <source>
        <strain evidence="2">ATCC 64411</strain>
    </source>
</reference>
<dbReference type="EMBL" id="ADBL01000571">
    <property type="status" value="NOT_ANNOTATED_CDS"/>
    <property type="molecule type" value="Genomic_DNA"/>
</dbReference>
<organism evidence="3 4">
    <name type="scientific">Magnaporthiopsis poae (strain ATCC 64411 / 73-15)</name>
    <name type="common">Kentucky bluegrass fungus</name>
    <name type="synonym">Magnaporthe poae</name>
    <dbReference type="NCBI Taxonomy" id="644358"/>
    <lineage>
        <taxon>Eukaryota</taxon>
        <taxon>Fungi</taxon>
        <taxon>Dikarya</taxon>
        <taxon>Ascomycota</taxon>
        <taxon>Pezizomycotina</taxon>
        <taxon>Sordariomycetes</taxon>
        <taxon>Sordariomycetidae</taxon>
        <taxon>Magnaporthales</taxon>
        <taxon>Magnaporthaceae</taxon>
        <taxon>Magnaporthiopsis</taxon>
    </lineage>
</organism>
<evidence type="ECO:0000256" key="1">
    <source>
        <dbReference type="SAM" id="Phobius"/>
    </source>
</evidence>
<dbReference type="OMA" id="CGNRGRM"/>
<dbReference type="AlphaFoldDB" id="A0A0C4DQV1"/>
<dbReference type="eggNOG" id="ENOG502SEQP">
    <property type="taxonomic scope" value="Eukaryota"/>
</dbReference>
<feature type="transmembrane region" description="Helical" evidence="1">
    <location>
        <begin position="28"/>
        <end position="46"/>
    </location>
</feature>